<protein>
    <submittedName>
        <fullName evidence="2">Uncharacterized protein</fullName>
    </submittedName>
</protein>
<proteinExistence type="predicted"/>
<feature type="coiled-coil region" evidence="1">
    <location>
        <begin position="50"/>
        <end position="130"/>
    </location>
</feature>
<reference evidence="2" key="1">
    <citation type="submission" date="2021-05" db="EMBL/GenBank/DDBJ databases">
        <authorList>
            <person name="Alioto T."/>
            <person name="Alioto T."/>
            <person name="Gomez Garrido J."/>
        </authorList>
    </citation>
    <scope>NUCLEOTIDE SEQUENCE</scope>
</reference>
<dbReference type="EMBL" id="HBUF01501257">
    <property type="protein sequence ID" value="CAG6745584.1"/>
    <property type="molecule type" value="Transcribed_RNA"/>
</dbReference>
<organism evidence="2">
    <name type="scientific">Cacopsylla melanoneura</name>
    <dbReference type="NCBI Taxonomy" id="428564"/>
    <lineage>
        <taxon>Eukaryota</taxon>
        <taxon>Metazoa</taxon>
        <taxon>Ecdysozoa</taxon>
        <taxon>Arthropoda</taxon>
        <taxon>Hexapoda</taxon>
        <taxon>Insecta</taxon>
        <taxon>Pterygota</taxon>
        <taxon>Neoptera</taxon>
        <taxon>Paraneoptera</taxon>
        <taxon>Hemiptera</taxon>
        <taxon>Sternorrhyncha</taxon>
        <taxon>Psylloidea</taxon>
        <taxon>Psyllidae</taxon>
        <taxon>Psyllinae</taxon>
        <taxon>Cacopsylla</taxon>
    </lineage>
</organism>
<sequence length="207" mass="24393">MSRINTRSQTSNSTDKAMDIFHIRDRLKCIAQTYRIRELTTLTDQVIVVLEDHEKGTEKAREDIDILREKNKELNSEILFLKTKIKDDRTWFDTLVSESTEKYNEINITKNEQKEEITKLQIEVKDLNTKHEFDKTLLLEKYNSHEIQMKSLINKHETNEKTLSHKINALLIEKEGMIITIETLKNTIEKMEKHELYSIAPSHPLPS</sequence>
<evidence type="ECO:0000313" key="2">
    <source>
        <dbReference type="EMBL" id="CAG6745584.1"/>
    </source>
</evidence>
<dbReference type="AlphaFoldDB" id="A0A8D8ZEQ3"/>
<keyword evidence="1" id="KW-0175">Coiled coil</keyword>
<name>A0A8D8ZEQ3_9HEMI</name>
<evidence type="ECO:0000256" key="1">
    <source>
        <dbReference type="SAM" id="Coils"/>
    </source>
</evidence>
<accession>A0A8D8ZEQ3</accession>